<dbReference type="GO" id="GO:0008168">
    <property type="term" value="F:methyltransferase activity"/>
    <property type="evidence" value="ECO:0007669"/>
    <property type="project" value="UniProtKB-KW"/>
</dbReference>
<dbReference type="EMBL" id="BAAAKW010000011">
    <property type="protein sequence ID" value="GAA1208673.1"/>
    <property type="molecule type" value="Genomic_DNA"/>
</dbReference>
<evidence type="ECO:0000313" key="3">
    <source>
        <dbReference type="Proteomes" id="UP001500943"/>
    </source>
</evidence>
<feature type="domain" description="Methyltransferase type 12" evidence="1">
    <location>
        <begin position="61"/>
        <end position="156"/>
    </location>
</feature>
<reference evidence="3" key="1">
    <citation type="journal article" date="2019" name="Int. J. Syst. Evol. Microbiol.">
        <title>The Global Catalogue of Microorganisms (GCM) 10K type strain sequencing project: providing services to taxonomists for standard genome sequencing and annotation.</title>
        <authorList>
            <consortium name="The Broad Institute Genomics Platform"/>
            <consortium name="The Broad Institute Genome Sequencing Center for Infectious Disease"/>
            <person name="Wu L."/>
            <person name="Ma J."/>
        </authorList>
    </citation>
    <scope>NUCLEOTIDE SEQUENCE [LARGE SCALE GENOMIC DNA]</scope>
    <source>
        <strain evidence="3">JCM 12762</strain>
    </source>
</reference>
<dbReference type="CDD" id="cd02440">
    <property type="entry name" value="AdoMet_MTases"/>
    <property type="match status" value="1"/>
</dbReference>
<dbReference type="InterPro" id="IPR029063">
    <property type="entry name" value="SAM-dependent_MTases_sf"/>
</dbReference>
<dbReference type="Proteomes" id="UP001500943">
    <property type="component" value="Unassembled WGS sequence"/>
</dbReference>
<name>A0ABP4G8J5_9MICO</name>
<proteinExistence type="predicted"/>
<keyword evidence="2" id="KW-0808">Transferase</keyword>
<comment type="caution">
    <text evidence="2">The sequence shown here is derived from an EMBL/GenBank/DDBJ whole genome shotgun (WGS) entry which is preliminary data.</text>
</comment>
<dbReference type="SUPFAM" id="SSF53335">
    <property type="entry name" value="S-adenosyl-L-methionine-dependent methyltransferases"/>
    <property type="match status" value="1"/>
</dbReference>
<dbReference type="RefSeq" id="WP_343922849.1">
    <property type="nucleotide sequence ID" value="NZ_BAAAKW010000011.1"/>
</dbReference>
<keyword evidence="2" id="KW-0489">Methyltransferase</keyword>
<dbReference type="GO" id="GO:0032259">
    <property type="term" value="P:methylation"/>
    <property type="evidence" value="ECO:0007669"/>
    <property type="project" value="UniProtKB-KW"/>
</dbReference>
<evidence type="ECO:0000259" key="1">
    <source>
        <dbReference type="Pfam" id="PF08242"/>
    </source>
</evidence>
<dbReference type="Pfam" id="PF08242">
    <property type="entry name" value="Methyltransf_12"/>
    <property type="match status" value="1"/>
</dbReference>
<gene>
    <name evidence="2" type="ORF">GCM10009655_04810</name>
</gene>
<dbReference type="Gene3D" id="3.40.50.150">
    <property type="entry name" value="Vaccinia Virus protein VP39"/>
    <property type="match status" value="1"/>
</dbReference>
<organism evidence="2 3">
    <name type="scientific">Rhodoglobus aureus</name>
    <dbReference type="NCBI Taxonomy" id="191497"/>
    <lineage>
        <taxon>Bacteria</taxon>
        <taxon>Bacillati</taxon>
        <taxon>Actinomycetota</taxon>
        <taxon>Actinomycetes</taxon>
        <taxon>Micrococcales</taxon>
        <taxon>Microbacteriaceae</taxon>
        <taxon>Rhodoglobus</taxon>
    </lineage>
</organism>
<protein>
    <submittedName>
        <fullName evidence="2">Class I SAM-dependent methyltransferase</fullName>
    </submittedName>
</protein>
<dbReference type="InterPro" id="IPR013217">
    <property type="entry name" value="Methyltransf_12"/>
</dbReference>
<accession>A0ABP4G8J5</accession>
<sequence length="277" mass="30620">MTEVPEYVTVNLANWDERASVHAKSPDYAVDKFVGDASFLSDVVRFDVPLLGDISGMRGIHLQCHIGTDTISLERLGASMTGLDFAPAALAEARSLAERSGASARFVHGEVYDAPSLLAGEEFDLVYTGIGAICWLPSIDRWAQTVATLLRVGGRLFIREGHPMLRGLDDANREEIVVRYPYFEQPDALVWDQPETYVETDHVFVANVIHEFNHGIGETITALLNHGMRIDGFVEHRSVPWDALPGHMTRGDDGEYQLTDAAELVPLTFTLQATRIV</sequence>
<evidence type="ECO:0000313" key="2">
    <source>
        <dbReference type="EMBL" id="GAA1208673.1"/>
    </source>
</evidence>
<keyword evidence="3" id="KW-1185">Reference proteome</keyword>